<accession>A0ABT7M0K3</accession>
<keyword evidence="1" id="KW-0732">Signal</keyword>
<keyword evidence="3" id="KW-1185">Reference proteome</keyword>
<dbReference type="EMBL" id="JASVEJ010000020">
    <property type="protein sequence ID" value="MDL5056870.1"/>
    <property type="molecule type" value="Genomic_DNA"/>
</dbReference>
<protein>
    <recommendedName>
        <fullName evidence="4">DUF2808 domain-containing protein</fullName>
    </recommendedName>
</protein>
<dbReference type="RefSeq" id="WP_286004306.1">
    <property type="nucleotide sequence ID" value="NZ_JASVEJ010000020.1"/>
</dbReference>
<proteinExistence type="predicted"/>
<feature type="signal peptide" evidence="1">
    <location>
        <begin position="1"/>
        <end position="31"/>
    </location>
</feature>
<evidence type="ECO:0000313" key="2">
    <source>
        <dbReference type="EMBL" id="MDL5056870.1"/>
    </source>
</evidence>
<reference evidence="2 3" key="1">
    <citation type="submission" date="2023-06" db="EMBL/GenBank/DDBJ databases">
        <title>Whole genome sequence of Oscillatoria calcuttensis NRMC-F 0142.</title>
        <authorList>
            <person name="Shakena Fathima T."/>
            <person name="Muralitharan G."/>
            <person name="Thajuddin N."/>
        </authorList>
    </citation>
    <scope>NUCLEOTIDE SEQUENCE [LARGE SCALE GENOMIC DNA]</scope>
    <source>
        <strain evidence="2 3">NRMC-F 0142</strain>
    </source>
</reference>
<gene>
    <name evidence="2" type="ORF">QQ055_05240</name>
</gene>
<feature type="chain" id="PRO_5045526999" description="DUF2808 domain-containing protein" evidence="1">
    <location>
        <begin position="32"/>
        <end position="177"/>
    </location>
</feature>
<name>A0ABT7M0K3_9CYAN</name>
<organism evidence="2 3">
    <name type="scientific">Geitlerinema calcuttense NRMC-F 0142</name>
    <dbReference type="NCBI Taxonomy" id="2922238"/>
    <lineage>
        <taxon>Bacteria</taxon>
        <taxon>Bacillati</taxon>
        <taxon>Cyanobacteriota</taxon>
        <taxon>Cyanophyceae</taxon>
        <taxon>Geitlerinematales</taxon>
        <taxon>Geitlerinemataceae</taxon>
        <taxon>Geitlerinema</taxon>
    </lineage>
</organism>
<sequence>MKNIVSSVMTALAMGTSGLLGMSAFAPSAEAQPAQLLRPAQDREITVTQLRNSGSLGLRSHFIDVAVRDYPLNALRITLPPDVYSVNNIEIRDASGARVEAQTIREGRDLMIAFDQNVVSNDNLRILMDGVRLRLPVLNTGGHVEYQVDAMKEGFTQMLPLGFARVNVQTQSSGSQT</sequence>
<evidence type="ECO:0008006" key="4">
    <source>
        <dbReference type="Google" id="ProtNLM"/>
    </source>
</evidence>
<comment type="caution">
    <text evidence="2">The sequence shown here is derived from an EMBL/GenBank/DDBJ whole genome shotgun (WGS) entry which is preliminary data.</text>
</comment>
<evidence type="ECO:0000313" key="3">
    <source>
        <dbReference type="Proteomes" id="UP001230986"/>
    </source>
</evidence>
<dbReference type="Proteomes" id="UP001230986">
    <property type="component" value="Unassembled WGS sequence"/>
</dbReference>
<evidence type="ECO:0000256" key="1">
    <source>
        <dbReference type="SAM" id="SignalP"/>
    </source>
</evidence>